<dbReference type="RefSeq" id="WP_129971450.1">
    <property type="nucleotide sequence ID" value="NZ_JACCEW010000008.1"/>
</dbReference>
<organism evidence="2 3">
    <name type="scientific">Allopusillimonas soli</name>
    <dbReference type="NCBI Taxonomy" id="659016"/>
    <lineage>
        <taxon>Bacteria</taxon>
        <taxon>Pseudomonadati</taxon>
        <taxon>Pseudomonadota</taxon>
        <taxon>Betaproteobacteria</taxon>
        <taxon>Burkholderiales</taxon>
        <taxon>Alcaligenaceae</taxon>
        <taxon>Allopusillimonas</taxon>
    </lineage>
</organism>
<gene>
    <name evidence="2" type="ORF">H0A68_18500</name>
</gene>
<accession>A0A853FJF6</accession>
<dbReference type="OrthoDB" id="8655789at2"/>
<dbReference type="Proteomes" id="UP000580517">
    <property type="component" value="Unassembled WGS sequence"/>
</dbReference>
<dbReference type="AlphaFoldDB" id="A0A853FJF6"/>
<dbReference type="EMBL" id="JACCEW010000008">
    <property type="protein sequence ID" value="NYT38870.1"/>
    <property type="molecule type" value="Genomic_DNA"/>
</dbReference>
<evidence type="ECO:0000313" key="3">
    <source>
        <dbReference type="Proteomes" id="UP000580517"/>
    </source>
</evidence>
<evidence type="ECO:0000256" key="1">
    <source>
        <dbReference type="SAM" id="MobiDB-lite"/>
    </source>
</evidence>
<keyword evidence="3" id="KW-1185">Reference proteome</keyword>
<proteinExistence type="predicted"/>
<protein>
    <recommendedName>
        <fullName evidence="4">Tail assembly chaperone</fullName>
    </recommendedName>
</protein>
<comment type="caution">
    <text evidence="2">The sequence shown here is derived from an EMBL/GenBank/DDBJ whole genome shotgun (WGS) entry which is preliminary data.</text>
</comment>
<dbReference type="InterPro" id="IPR014859">
    <property type="entry name" value="Phage_TAC_4"/>
</dbReference>
<reference evidence="2 3" key="1">
    <citation type="submission" date="2020-07" db="EMBL/GenBank/DDBJ databases">
        <title>Taxonomic revisions and descriptions of new bacterial species based on genomic comparisons in the high-G+C-content subgroup of the family Alcaligenaceae.</title>
        <authorList>
            <person name="Szabo A."/>
            <person name="Felfoldi T."/>
        </authorList>
    </citation>
    <scope>NUCLEOTIDE SEQUENCE [LARGE SCALE GENOMIC DNA]</scope>
    <source>
        <strain evidence="2 3">DSM 25264</strain>
    </source>
</reference>
<dbReference type="Pfam" id="PF08748">
    <property type="entry name" value="Phage_TAC_4"/>
    <property type="match status" value="1"/>
</dbReference>
<name>A0A853FJF6_9BURK</name>
<feature type="compositionally biased region" description="Basic and acidic residues" evidence="1">
    <location>
        <begin position="58"/>
        <end position="69"/>
    </location>
</feature>
<evidence type="ECO:0000313" key="2">
    <source>
        <dbReference type="EMBL" id="NYT38870.1"/>
    </source>
</evidence>
<feature type="region of interest" description="Disordered" evidence="1">
    <location>
        <begin position="46"/>
        <end position="72"/>
    </location>
</feature>
<evidence type="ECO:0008006" key="4">
    <source>
        <dbReference type="Google" id="ProtNLM"/>
    </source>
</evidence>
<sequence length="137" mass="15218">MAFIPAKRPIVAFPISVSVYTEDGSTVELSFTAQYRRAQRQELTDLNDGAVNHGLRSMGREPIEREDGKPIPAWPYDSDDAFLVDRMVGWSGVQNASGGEKPFSKEALAEVLSDYPELVPALFRGFFKAHEGAREKN</sequence>